<evidence type="ECO:0000256" key="1">
    <source>
        <dbReference type="ARBA" id="ARBA00022737"/>
    </source>
</evidence>
<dbReference type="EMBL" id="ML119685">
    <property type="protein sequence ID" value="RPA80718.1"/>
    <property type="molecule type" value="Genomic_DNA"/>
</dbReference>
<dbReference type="InterPro" id="IPR050745">
    <property type="entry name" value="Multifunctional_regulatory"/>
</dbReference>
<feature type="repeat" description="ANK" evidence="3">
    <location>
        <begin position="433"/>
        <end position="469"/>
    </location>
</feature>
<reference evidence="4 5" key="1">
    <citation type="journal article" date="2018" name="Nat. Ecol. Evol.">
        <title>Pezizomycetes genomes reveal the molecular basis of ectomycorrhizal truffle lifestyle.</title>
        <authorList>
            <person name="Murat C."/>
            <person name="Payen T."/>
            <person name="Noel B."/>
            <person name="Kuo A."/>
            <person name="Morin E."/>
            <person name="Chen J."/>
            <person name="Kohler A."/>
            <person name="Krizsan K."/>
            <person name="Balestrini R."/>
            <person name="Da Silva C."/>
            <person name="Montanini B."/>
            <person name="Hainaut M."/>
            <person name="Levati E."/>
            <person name="Barry K.W."/>
            <person name="Belfiori B."/>
            <person name="Cichocki N."/>
            <person name="Clum A."/>
            <person name="Dockter R.B."/>
            <person name="Fauchery L."/>
            <person name="Guy J."/>
            <person name="Iotti M."/>
            <person name="Le Tacon F."/>
            <person name="Lindquist E.A."/>
            <person name="Lipzen A."/>
            <person name="Malagnac F."/>
            <person name="Mello A."/>
            <person name="Molinier V."/>
            <person name="Miyauchi S."/>
            <person name="Poulain J."/>
            <person name="Riccioni C."/>
            <person name="Rubini A."/>
            <person name="Sitrit Y."/>
            <person name="Splivallo R."/>
            <person name="Traeger S."/>
            <person name="Wang M."/>
            <person name="Zifcakova L."/>
            <person name="Wipf D."/>
            <person name="Zambonelli A."/>
            <person name="Paolocci F."/>
            <person name="Nowrousian M."/>
            <person name="Ottonello S."/>
            <person name="Baldrian P."/>
            <person name="Spatafora J.W."/>
            <person name="Henrissat B."/>
            <person name="Nagy L.G."/>
            <person name="Aury J.M."/>
            <person name="Wincker P."/>
            <person name="Grigoriev I.V."/>
            <person name="Bonfante P."/>
            <person name="Martin F.M."/>
        </authorList>
    </citation>
    <scope>NUCLEOTIDE SEQUENCE [LARGE SCALE GENOMIC DNA]</scope>
    <source>
        <strain evidence="4 5">RN42</strain>
    </source>
</reference>
<name>A0A3N4I7U6_ASCIM</name>
<dbReference type="SUPFAM" id="SSF48403">
    <property type="entry name" value="Ankyrin repeat"/>
    <property type="match status" value="1"/>
</dbReference>
<dbReference type="AlphaFoldDB" id="A0A3N4I7U6"/>
<dbReference type="PANTHER" id="PTHR24189">
    <property type="entry name" value="MYOTROPHIN"/>
    <property type="match status" value="1"/>
</dbReference>
<accession>A0A3N4I7U6</accession>
<dbReference type="Proteomes" id="UP000275078">
    <property type="component" value="Unassembled WGS sequence"/>
</dbReference>
<dbReference type="SUPFAM" id="SSF81383">
    <property type="entry name" value="F-box domain"/>
    <property type="match status" value="1"/>
</dbReference>
<dbReference type="InterPro" id="IPR002110">
    <property type="entry name" value="Ankyrin_rpt"/>
</dbReference>
<dbReference type="InterPro" id="IPR036047">
    <property type="entry name" value="F-box-like_dom_sf"/>
</dbReference>
<sequence length="642" mass="73503">MEDRLENHDGKPPFLSLPNELHDEIASNLNMKDLTQVRFTCKIAYASYEHKQTQRAAFRIWVWLQVDWDRRGFNIAWPDKRSASPAADNSPSSLGWSHDLTRENTMFLAEDIRKLLPGESKENCRASDRFLFECAGGVPELAALIEYIRGVGSYWAEGPVSRIMIKCPVQRIRDMLLMIGSWDAASDVCLLFRRLTRYHWRTGHAMHWYMTRDWSSDDSEMPESKASKATPKMIPVLAEQLAKLGPLKNEEVYSLMYSIISEKVPGYLKVLYGKGVLSGPQDSKQLDRYLQDAIRELKEYRPDGGRYRRSQRSRINQASLYELIKILLEQIGCKTNAVTEFSRWIDQESSARVLVTFTRTLLEDFISCANSETGSMEDEFAVVCTEVLELLVSHGLDLFELPVEKLLSPWSSNPIICGILANAGLHITSCETDNWTFFHRFCKERDIGWDDKVAEILVRQGADVNAQDEDGNTPLTHVLLRLAWVSFGDGNQKRISQRHYEHSEKIRFLLANGADPFIVNKTGLTAVGIAMVVADPFLLSDIIELDCQRQERYGALTPNEVYEKWLLDDALWQEISKRDAFPRARLEPSIVQLPQEVEDDEIQYLDLQAEEFLTGGPENDDALYKGWTVRTWGCDHEVFDLI</sequence>
<dbReference type="PROSITE" id="PS50088">
    <property type="entry name" value="ANK_REPEAT"/>
    <property type="match status" value="1"/>
</dbReference>
<keyword evidence="2 3" id="KW-0040">ANK repeat</keyword>
<proteinExistence type="predicted"/>
<keyword evidence="1" id="KW-0677">Repeat</keyword>
<organism evidence="4 5">
    <name type="scientific">Ascobolus immersus RN42</name>
    <dbReference type="NCBI Taxonomy" id="1160509"/>
    <lineage>
        <taxon>Eukaryota</taxon>
        <taxon>Fungi</taxon>
        <taxon>Dikarya</taxon>
        <taxon>Ascomycota</taxon>
        <taxon>Pezizomycotina</taxon>
        <taxon>Pezizomycetes</taxon>
        <taxon>Pezizales</taxon>
        <taxon>Ascobolaceae</taxon>
        <taxon>Ascobolus</taxon>
    </lineage>
</organism>
<dbReference type="Gene3D" id="1.25.40.20">
    <property type="entry name" value="Ankyrin repeat-containing domain"/>
    <property type="match status" value="1"/>
</dbReference>
<keyword evidence="5" id="KW-1185">Reference proteome</keyword>
<evidence type="ECO:0000313" key="4">
    <source>
        <dbReference type="EMBL" id="RPA80718.1"/>
    </source>
</evidence>
<evidence type="ECO:0000256" key="3">
    <source>
        <dbReference type="PROSITE-ProRule" id="PRU00023"/>
    </source>
</evidence>
<gene>
    <name evidence="4" type="ORF">BJ508DRAFT_307160</name>
</gene>
<evidence type="ECO:0000256" key="2">
    <source>
        <dbReference type="ARBA" id="ARBA00023043"/>
    </source>
</evidence>
<evidence type="ECO:0000313" key="5">
    <source>
        <dbReference type="Proteomes" id="UP000275078"/>
    </source>
</evidence>
<dbReference type="OrthoDB" id="21416at2759"/>
<dbReference type="InterPro" id="IPR036770">
    <property type="entry name" value="Ankyrin_rpt-contain_sf"/>
</dbReference>
<protein>
    <submittedName>
        <fullName evidence="4">Uncharacterized protein</fullName>
    </submittedName>
</protein>
<dbReference type="PANTHER" id="PTHR24189:SF50">
    <property type="entry name" value="ANKYRIN REPEAT AND SOCS BOX PROTEIN 2"/>
    <property type="match status" value="1"/>
</dbReference>